<reference evidence="1 2" key="1">
    <citation type="journal article" date="2010" name="J. Bacteriol.">
        <title>Brochothrix thermosphacta bacteriophages feature heterogeneous and highly mosaic genomes and utilize unique prophage insertion sites.</title>
        <authorList>
            <person name="Kilcher S."/>
            <person name="Loessner M.J."/>
            <person name="Klumpp J."/>
        </authorList>
    </citation>
    <scope>NUCLEOTIDE SEQUENCE [LARGE SCALE GENOMIC DNA]</scope>
</reference>
<name>D9J0P4_9CAUD</name>
<evidence type="ECO:0000313" key="1">
    <source>
        <dbReference type="EMBL" id="ADJ53132.1"/>
    </source>
</evidence>
<protein>
    <submittedName>
        <fullName evidence="1">Gp97</fullName>
    </submittedName>
</protein>
<evidence type="ECO:0000313" key="2">
    <source>
        <dbReference type="Proteomes" id="UP000000331"/>
    </source>
</evidence>
<accession>D9J0P4</accession>
<dbReference type="Proteomes" id="UP000000331">
    <property type="component" value="Segment"/>
</dbReference>
<dbReference type="KEGG" id="vg:10359236"/>
<dbReference type="OrthoDB" id="11715at10239"/>
<keyword evidence="2" id="KW-1185">Reference proteome</keyword>
<dbReference type="RefSeq" id="YP_004301430.1">
    <property type="nucleotide sequence ID" value="NC_015253.1"/>
</dbReference>
<organism evidence="1 2">
    <name type="scientific">Brochothrix phage A9</name>
    <dbReference type="NCBI Taxonomy" id="857312"/>
    <lineage>
        <taxon>Viruses</taxon>
        <taxon>Duplodnaviria</taxon>
        <taxon>Heunggongvirae</taxon>
        <taxon>Uroviricota</taxon>
        <taxon>Caudoviricetes</taxon>
        <taxon>Herelleviridae</taxon>
        <taxon>Klumppvirus</taxon>
        <taxon>Klumppvirus A9</taxon>
    </lineage>
</organism>
<sequence>MSEEQVKTSREEQQEEQIEKLVLGKNDTFEKSYDFDELDLHIKVKMRYPTLRERARINAVREEILYGTTVQQPPAVITAYDALAHLDVCGIDVPEVLQLDKMGREDIAYKVGVDISQWMNRFRF</sequence>
<dbReference type="GeneID" id="10359236"/>
<proteinExistence type="predicted"/>
<dbReference type="EMBL" id="HM242243">
    <property type="protein sequence ID" value="ADJ53132.1"/>
    <property type="molecule type" value="Genomic_DNA"/>
</dbReference>